<dbReference type="PANTHER" id="PTHR37031">
    <property type="entry name" value="METALLOPHOSPHATASE BINDING DOMAIN PROTEIN"/>
    <property type="match status" value="1"/>
</dbReference>
<dbReference type="InterPro" id="IPR018946">
    <property type="entry name" value="PhoD-like_MPP"/>
</dbReference>
<organism evidence="4">
    <name type="scientific">Selaginella moellendorffii</name>
    <name type="common">Spikemoss</name>
    <dbReference type="NCBI Taxonomy" id="88036"/>
    <lineage>
        <taxon>Eukaryota</taxon>
        <taxon>Viridiplantae</taxon>
        <taxon>Streptophyta</taxon>
        <taxon>Embryophyta</taxon>
        <taxon>Tracheophyta</taxon>
        <taxon>Lycopodiopsida</taxon>
        <taxon>Selaginellales</taxon>
        <taxon>Selaginellaceae</taxon>
        <taxon>Selaginella</taxon>
    </lineage>
</organism>
<dbReference type="eggNOG" id="ENOG502QPI0">
    <property type="taxonomic scope" value="Eukaryota"/>
</dbReference>
<gene>
    <name evidence="3" type="ORF">SELMODRAFT_403225</name>
</gene>
<dbReference type="Proteomes" id="UP000001514">
    <property type="component" value="Unassembled WGS sequence"/>
</dbReference>
<sequence length="660" mass="74231">MADNVDDADKRKEKFLCVQRAQSVPMDLGALNPSNPLNPRRSAGSRTGLSARIKFAGTLDKIMGNSKPPQRQHRRTDRAQQPALVLGPVIGKVTHNSARVLIEASRDSFVTAVLEAVEEDMDPSKKSSSLRKDHSWASSILRWGSHKITRKAQSVAENGDFLTAVKEEEDQIQEGSSITQLEKEFRAGRPGVFHFTNLKPGTRYKVEFKGCLYSIPGSFKTLSTPGSTNYNVNFGVISCNNVYITQKAIPIHSDLWSHLYRSVSAGKIDYLIHLGDQIYADVEPEVGGPELDRFQVSKTILADVPPLHREKKREEICELYREAYRETWSHPPTAKCLANCPNLMILDDHEIRDNWGDLPEDWDESSVEFFIARCGWIVYLEYQRQLHEDVDFSSLESIDKEYHFHVLGGIGLMFVDIRGSRTFHRERDDENAYLGTKQWKDISDSLSSPGGIFNGVSALLLCATAPLVFLEPVITNVAAKRVNRLEDFKGHWSAQPHTEEQIRMIDALASWKAAQDGRQVLVLGGDVHCGGHSEVLKDNEIVFQQLTSSAIANTPLPKTAYYFMRLVGRLGGSLRTGYTFKHYHWTRSRNYGLVRVKILKVDQRKPSFAEITSQLVKGKFMRGILLGAKVSSTRITEKKKKKKKNRPFNCCVSSAHSTAA</sequence>
<evidence type="ECO:0000313" key="3">
    <source>
        <dbReference type="EMBL" id="EFJ36647.1"/>
    </source>
</evidence>
<evidence type="ECO:0000313" key="4">
    <source>
        <dbReference type="Proteomes" id="UP000001514"/>
    </source>
</evidence>
<dbReference type="SUPFAM" id="SSF56300">
    <property type="entry name" value="Metallo-dependent phosphatases"/>
    <property type="match status" value="1"/>
</dbReference>
<dbReference type="HOGENOM" id="CLU_017293_0_0_1"/>
<feature type="compositionally biased region" description="Basic residues" evidence="1">
    <location>
        <begin position="637"/>
        <end position="646"/>
    </location>
</feature>
<dbReference type="KEGG" id="smo:SELMODRAFT_403225"/>
<dbReference type="OrthoDB" id="2419400at2759"/>
<dbReference type="InterPro" id="IPR029052">
    <property type="entry name" value="Metallo-depent_PP-like"/>
</dbReference>
<dbReference type="Pfam" id="PF09423">
    <property type="entry name" value="PhoD"/>
    <property type="match status" value="1"/>
</dbReference>
<dbReference type="CDD" id="cd07389">
    <property type="entry name" value="MPP_PhoD"/>
    <property type="match status" value="1"/>
</dbReference>
<dbReference type="PANTHER" id="PTHR37031:SF2">
    <property type="entry name" value="PHOD-LIKE PHOSPHATASE METALLOPHOSPHATASE DOMAIN-CONTAINING PROTEIN"/>
    <property type="match status" value="1"/>
</dbReference>
<dbReference type="InterPro" id="IPR038607">
    <property type="entry name" value="PhoD-like_sf"/>
</dbReference>
<feature type="domain" description="PhoD-like phosphatase metallophosphatase" evidence="2">
    <location>
        <begin position="234"/>
        <end position="556"/>
    </location>
</feature>
<feature type="region of interest" description="Disordered" evidence="1">
    <location>
        <begin position="27"/>
        <end position="46"/>
    </location>
</feature>
<dbReference type="Gene3D" id="3.60.21.70">
    <property type="entry name" value="PhoD-like phosphatase"/>
    <property type="match status" value="1"/>
</dbReference>
<evidence type="ECO:0000256" key="1">
    <source>
        <dbReference type="SAM" id="MobiDB-lite"/>
    </source>
</evidence>
<feature type="compositionally biased region" description="Polar residues" evidence="1">
    <location>
        <begin position="651"/>
        <end position="660"/>
    </location>
</feature>
<proteinExistence type="predicted"/>
<reference evidence="3" key="1">
    <citation type="journal article" date="2011" name="Science">
        <title>The Selaginella genome identifies genetic changes associated with the evolution of vascular plants.</title>
        <authorList>
            <person name="Banks J.A."/>
            <person name="Nishiyama T."/>
            <person name="Hasebe M."/>
            <person name="Bowman J.L."/>
            <person name="Gribskov M."/>
            <person name="dePamphilis C."/>
            <person name="Albert V.A."/>
            <person name="Aono N."/>
            <person name="Aoyama T."/>
            <person name="Ambrose B.A."/>
            <person name="Ashton N.W."/>
            <person name="Axtell M.J."/>
            <person name="Barker E."/>
            <person name="Barker M.S."/>
            <person name="Bennetzen J.L."/>
            <person name="Bonawitz N.D."/>
            <person name="Chapple C."/>
            <person name="Cheng C."/>
            <person name="Correa L.G."/>
            <person name="Dacre M."/>
            <person name="DeBarry J."/>
            <person name="Dreyer I."/>
            <person name="Elias M."/>
            <person name="Engstrom E.M."/>
            <person name="Estelle M."/>
            <person name="Feng L."/>
            <person name="Finet C."/>
            <person name="Floyd S.K."/>
            <person name="Frommer W.B."/>
            <person name="Fujita T."/>
            <person name="Gramzow L."/>
            <person name="Gutensohn M."/>
            <person name="Harholt J."/>
            <person name="Hattori M."/>
            <person name="Heyl A."/>
            <person name="Hirai T."/>
            <person name="Hiwatashi Y."/>
            <person name="Ishikawa M."/>
            <person name="Iwata M."/>
            <person name="Karol K.G."/>
            <person name="Koehler B."/>
            <person name="Kolukisaoglu U."/>
            <person name="Kubo M."/>
            <person name="Kurata T."/>
            <person name="Lalonde S."/>
            <person name="Li K."/>
            <person name="Li Y."/>
            <person name="Litt A."/>
            <person name="Lyons E."/>
            <person name="Manning G."/>
            <person name="Maruyama T."/>
            <person name="Michael T.P."/>
            <person name="Mikami K."/>
            <person name="Miyazaki S."/>
            <person name="Morinaga S."/>
            <person name="Murata T."/>
            <person name="Mueller-Roeber B."/>
            <person name="Nelson D.R."/>
            <person name="Obara M."/>
            <person name="Oguri Y."/>
            <person name="Olmstead R.G."/>
            <person name="Onodera N."/>
            <person name="Petersen B.L."/>
            <person name="Pils B."/>
            <person name="Prigge M."/>
            <person name="Rensing S.A."/>
            <person name="Riano-Pachon D.M."/>
            <person name="Roberts A.W."/>
            <person name="Sato Y."/>
            <person name="Scheller H.V."/>
            <person name="Schulz B."/>
            <person name="Schulz C."/>
            <person name="Shakirov E.V."/>
            <person name="Shibagaki N."/>
            <person name="Shinohara N."/>
            <person name="Shippen D.E."/>
            <person name="Soerensen I."/>
            <person name="Sotooka R."/>
            <person name="Sugimoto N."/>
            <person name="Sugita M."/>
            <person name="Sumikawa N."/>
            <person name="Tanurdzic M."/>
            <person name="Theissen G."/>
            <person name="Ulvskov P."/>
            <person name="Wakazuki S."/>
            <person name="Weng J.K."/>
            <person name="Willats W.W."/>
            <person name="Wipf D."/>
            <person name="Wolf P.G."/>
            <person name="Yang L."/>
            <person name="Zimmer A.D."/>
            <person name="Zhu Q."/>
            <person name="Mitros T."/>
            <person name="Hellsten U."/>
            <person name="Loque D."/>
            <person name="Otillar R."/>
            <person name="Salamov A."/>
            <person name="Schmutz J."/>
            <person name="Shapiro H."/>
            <person name="Lindquist E."/>
            <person name="Lucas S."/>
            <person name="Rokhsar D."/>
            <person name="Grigoriev I.V."/>
        </authorList>
    </citation>
    <scope>NUCLEOTIDE SEQUENCE [LARGE SCALE GENOMIC DNA]</scope>
</reference>
<dbReference type="AlphaFoldDB" id="D8QTH1"/>
<accession>D8QTH1</accession>
<feature type="region of interest" description="Disordered" evidence="1">
    <location>
        <begin position="636"/>
        <end position="660"/>
    </location>
</feature>
<dbReference type="STRING" id="88036.D8QTH1"/>
<evidence type="ECO:0000259" key="2">
    <source>
        <dbReference type="Pfam" id="PF09423"/>
    </source>
</evidence>
<dbReference type="Gramene" id="EFJ36647">
    <property type="protein sequence ID" value="EFJ36647"/>
    <property type="gene ID" value="SELMODRAFT_403225"/>
</dbReference>
<protein>
    <recommendedName>
        <fullName evidence="2">PhoD-like phosphatase metallophosphatase domain-containing protein</fullName>
    </recommendedName>
</protein>
<keyword evidence="4" id="KW-1185">Reference proteome</keyword>
<name>D8QTH1_SELML</name>
<dbReference type="OMA" id="CNFIERR"/>
<dbReference type="InParanoid" id="D8QTH1"/>
<dbReference type="EMBL" id="GL377566">
    <property type="protein sequence ID" value="EFJ36647.1"/>
    <property type="molecule type" value="Genomic_DNA"/>
</dbReference>